<name>A0A4Y2ET63_ARAVE</name>
<protein>
    <recommendedName>
        <fullName evidence="1">Mutator-like transposase domain-containing protein</fullName>
    </recommendedName>
</protein>
<dbReference type="Pfam" id="PF20700">
    <property type="entry name" value="Mutator"/>
    <property type="match status" value="1"/>
</dbReference>
<dbReference type="AlphaFoldDB" id="A0A4Y2ET63"/>
<dbReference type="EMBL" id="BGPR01000682">
    <property type="protein sequence ID" value="GBM31368.1"/>
    <property type="molecule type" value="Genomic_DNA"/>
</dbReference>
<evidence type="ECO:0000313" key="2">
    <source>
        <dbReference type="EMBL" id="GBM31368.1"/>
    </source>
</evidence>
<organism evidence="2 3">
    <name type="scientific">Araneus ventricosus</name>
    <name type="common">Orbweaver spider</name>
    <name type="synonym">Epeira ventricosa</name>
    <dbReference type="NCBI Taxonomy" id="182803"/>
    <lineage>
        <taxon>Eukaryota</taxon>
        <taxon>Metazoa</taxon>
        <taxon>Ecdysozoa</taxon>
        <taxon>Arthropoda</taxon>
        <taxon>Chelicerata</taxon>
        <taxon>Arachnida</taxon>
        <taxon>Araneae</taxon>
        <taxon>Araneomorphae</taxon>
        <taxon>Entelegynae</taxon>
        <taxon>Araneoidea</taxon>
        <taxon>Araneidae</taxon>
        <taxon>Araneus</taxon>
    </lineage>
</organism>
<feature type="domain" description="Mutator-like transposase" evidence="1">
    <location>
        <begin position="9"/>
        <end position="98"/>
    </location>
</feature>
<dbReference type="InterPro" id="IPR049012">
    <property type="entry name" value="Mutator_transp_dom"/>
</dbReference>
<comment type="caution">
    <text evidence="2">The sequence shown here is derived from an EMBL/GenBank/DDBJ whole genome shotgun (WGS) entry which is preliminary data.</text>
</comment>
<dbReference type="OrthoDB" id="6462658at2759"/>
<keyword evidence="3" id="KW-1185">Reference proteome</keyword>
<accession>A0A4Y2ET63</accession>
<dbReference type="Proteomes" id="UP000499080">
    <property type="component" value="Unassembled WGS sequence"/>
</dbReference>
<evidence type="ECO:0000313" key="3">
    <source>
        <dbReference type="Proteomes" id="UP000499080"/>
    </source>
</evidence>
<evidence type="ECO:0000259" key="1">
    <source>
        <dbReference type="Pfam" id="PF20700"/>
    </source>
</evidence>
<sequence length="124" mass="13379">MCEAAGEINKNNSDIGQCGVSVDGTWQKRGHTSIIGCVSAISVDAGKVLDVEVISKMCRICNSSSNRAHDCVNHFGSSGSMEAVGVYRMFERSEQSEIFCTQIILGMGIQKAMIILRIFMGKIA</sequence>
<gene>
    <name evidence="2" type="ORF">AVEN_99591_1</name>
</gene>
<reference evidence="2 3" key="1">
    <citation type="journal article" date="2019" name="Sci. Rep.">
        <title>Orb-weaving spider Araneus ventricosus genome elucidates the spidroin gene catalogue.</title>
        <authorList>
            <person name="Kono N."/>
            <person name="Nakamura H."/>
            <person name="Ohtoshi R."/>
            <person name="Moran D.A.P."/>
            <person name="Shinohara A."/>
            <person name="Yoshida Y."/>
            <person name="Fujiwara M."/>
            <person name="Mori M."/>
            <person name="Tomita M."/>
            <person name="Arakawa K."/>
        </authorList>
    </citation>
    <scope>NUCLEOTIDE SEQUENCE [LARGE SCALE GENOMIC DNA]</scope>
</reference>
<proteinExistence type="predicted"/>